<reference evidence="1" key="1">
    <citation type="submission" date="2010-07" db="EMBL/GenBank/DDBJ databases">
        <authorList>
            <consortium name="CONSOLIDER consortium CSD2007-00005"/>
            <person name="Guazzaroni M.-E."/>
            <person name="Richter M."/>
            <person name="Garcia-Salamanca A."/>
            <person name="Yarza P."/>
            <person name="Ferrer M."/>
        </authorList>
    </citation>
    <scope>NUCLEOTIDE SEQUENCE</scope>
</reference>
<gene>
    <name evidence="1" type="ORF">LDC_1648</name>
</gene>
<protein>
    <submittedName>
        <fullName evidence="1">Uncharacterized protein</fullName>
    </submittedName>
</protein>
<comment type="caution">
    <text evidence="1">The sequence shown here is derived from an EMBL/GenBank/DDBJ whole genome shotgun (WGS) entry which is preliminary data.</text>
</comment>
<accession>D9PJD9</accession>
<evidence type="ECO:0000313" key="1">
    <source>
        <dbReference type="EMBL" id="EFK96326.1"/>
    </source>
</evidence>
<reference evidence="1" key="2">
    <citation type="journal article" date="2011" name="Microb. Ecol.">
        <title>Taxonomic and Functional Metagenomic Profiling of the Microbial Community in the Anoxic Sediment of a Sub-saline Shallow Lake (Laguna de Carrizo, Central Spain).</title>
        <authorList>
            <person name="Ferrer M."/>
            <person name="Guazzaroni M.E."/>
            <person name="Richter M."/>
            <person name="Garcia-Salamanca A."/>
            <person name="Yarza P."/>
            <person name="Suarez-Suarez A."/>
            <person name="Solano J."/>
            <person name="Alcaide M."/>
            <person name="van Dillewijn P."/>
            <person name="Molina-Henares M.A."/>
            <person name="Lopez-Cortes N."/>
            <person name="Al-Ramahi Y."/>
            <person name="Guerrero C."/>
            <person name="Acosta A."/>
            <person name="de Eugenio L.I."/>
            <person name="Martinez V."/>
            <person name="Marques S."/>
            <person name="Rojo F."/>
            <person name="Santero E."/>
            <person name="Genilloud O."/>
            <person name="Perez-Perez J."/>
            <person name="Rossello-Mora R."/>
            <person name="Ramos J.L."/>
        </authorList>
    </citation>
    <scope>NUCLEOTIDE SEQUENCE</scope>
</reference>
<sequence>MAKRASPVLLVVNQSSELNKEAEVRFGAKYANYKVVIPDLIDGVHHGPITPADVEDILKNYK</sequence>
<dbReference type="EMBL" id="ADZX01000511">
    <property type="protein sequence ID" value="EFK96326.1"/>
    <property type="molecule type" value="Genomic_DNA"/>
</dbReference>
<dbReference type="AlphaFoldDB" id="D9PJD9"/>
<organism evidence="1">
    <name type="scientific">sediment metagenome</name>
    <dbReference type="NCBI Taxonomy" id="749907"/>
    <lineage>
        <taxon>unclassified sequences</taxon>
        <taxon>metagenomes</taxon>
        <taxon>ecological metagenomes</taxon>
    </lineage>
</organism>
<name>D9PJD9_9ZZZZ</name>
<proteinExistence type="predicted"/>